<organism evidence="2 3">
    <name type="scientific">Glossina austeni</name>
    <name type="common">Savannah tsetse fly</name>
    <dbReference type="NCBI Taxonomy" id="7395"/>
    <lineage>
        <taxon>Eukaryota</taxon>
        <taxon>Metazoa</taxon>
        <taxon>Ecdysozoa</taxon>
        <taxon>Arthropoda</taxon>
        <taxon>Hexapoda</taxon>
        <taxon>Insecta</taxon>
        <taxon>Pterygota</taxon>
        <taxon>Neoptera</taxon>
        <taxon>Endopterygota</taxon>
        <taxon>Diptera</taxon>
        <taxon>Brachycera</taxon>
        <taxon>Muscomorpha</taxon>
        <taxon>Hippoboscoidea</taxon>
        <taxon>Glossinidae</taxon>
        <taxon>Glossina</taxon>
    </lineage>
</organism>
<evidence type="ECO:0000313" key="3">
    <source>
        <dbReference type="Proteomes" id="UP000078200"/>
    </source>
</evidence>
<dbReference type="AlphaFoldDB" id="A0A1A9VTN9"/>
<name>A0A1A9VTN9_GLOAU</name>
<protein>
    <submittedName>
        <fullName evidence="2">Uncharacterized protein</fullName>
    </submittedName>
</protein>
<dbReference type="EnsemblMetazoa" id="GAUT047174-RA">
    <property type="protein sequence ID" value="GAUT047174-PA"/>
    <property type="gene ID" value="GAUT047174"/>
</dbReference>
<proteinExistence type="predicted"/>
<accession>A0A1A9VTN9</accession>
<dbReference type="Proteomes" id="UP000078200">
    <property type="component" value="Unassembled WGS sequence"/>
</dbReference>
<evidence type="ECO:0000313" key="2">
    <source>
        <dbReference type="EnsemblMetazoa" id="GAUT047174-PA"/>
    </source>
</evidence>
<sequence length="128" mass="15026">MFNEAQEFCIFGAYVARSAGIDNCFFGNFTYLGIRFVSNYEAKHLEKGRIFQLPNATTSINLTRTSELSASSRRLWVREHKGEMRDKEGKLERERKRQRESRLREESEYLKEDEVTPMAMTPSVLYPM</sequence>
<reference evidence="2" key="1">
    <citation type="submission" date="2020-05" db="UniProtKB">
        <authorList>
            <consortium name="EnsemblMetazoa"/>
        </authorList>
    </citation>
    <scope>IDENTIFICATION</scope>
    <source>
        <strain evidence="2">TTRI</strain>
    </source>
</reference>
<keyword evidence="3" id="KW-1185">Reference proteome</keyword>
<dbReference type="VEuPathDB" id="VectorBase:GAUT047174"/>
<feature type="region of interest" description="Disordered" evidence="1">
    <location>
        <begin position="80"/>
        <end position="109"/>
    </location>
</feature>
<evidence type="ECO:0000256" key="1">
    <source>
        <dbReference type="SAM" id="MobiDB-lite"/>
    </source>
</evidence>